<evidence type="ECO:0000256" key="6">
    <source>
        <dbReference type="HAMAP-Rule" id="MF_00175"/>
    </source>
</evidence>
<name>A0A455TAL3_9GAMM</name>
<dbReference type="OrthoDB" id="9804062at2"/>
<keyword evidence="1 6" id="KW-0479">Metal-binding</keyword>
<dbReference type="InterPro" id="IPR027417">
    <property type="entry name" value="P-loop_NTPase"/>
</dbReference>
<dbReference type="GO" id="GO:0046983">
    <property type="term" value="F:protein dimerization activity"/>
    <property type="evidence" value="ECO:0007669"/>
    <property type="project" value="UniProtKB-UniRule"/>
</dbReference>
<dbReference type="Gene3D" id="6.20.220.10">
    <property type="entry name" value="ClpX chaperone, C4-type zinc finger domain"/>
    <property type="match status" value="1"/>
</dbReference>
<dbReference type="PROSITE" id="PS51902">
    <property type="entry name" value="CLPX_ZB"/>
    <property type="match status" value="1"/>
</dbReference>
<dbReference type="InterPro" id="IPR010603">
    <property type="entry name" value="Znf_CppX_C4"/>
</dbReference>
<evidence type="ECO:0000256" key="4">
    <source>
        <dbReference type="ARBA" id="ARBA00022840"/>
    </source>
</evidence>
<keyword evidence="4 6" id="KW-0067">ATP-binding</keyword>
<proteinExistence type="inferred from homology"/>
<evidence type="ECO:0000256" key="2">
    <source>
        <dbReference type="ARBA" id="ARBA00022741"/>
    </source>
</evidence>
<dbReference type="GO" id="GO:0005524">
    <property type="term" value="F:ATP binding"/>
    <property type="evidence" value="ECO:0007669"/>
    <property type="project" value="UniProtKB-UniRule"/>
</dbReference>
<dbReference type="AlphaFoldDB" id="A0A455TAL3"/>
<dbReference type="GO" id="GO:0051603">
    <property type="term" value="P:proteolysis involved in protein catabolic process"/>
    <property type="evidence" value="ECO:0007669"/>
    <property type="project" value="TreeGrafter"/>
</dbReference>
<dbReference type="InterPro" id="IPR046425">
    <property type="entry name" value="ClpX_bact"/>
</dbReference>
<dbReference type="FunFam" id="1.10.8.60:FF:000002">
    <property type="entry name" value="ATP-dependent Clp protease ATP-binding subunit ClpX"/>
    <property type="match status" value="1"/>
</dbReference>
<dbReference type="PANTHER" id="PTHR48102">
    <property type="entry name" value="ATP-DEPENDENT CLP PROTEASE ATP-BINDING SUBUNIT CLPX-LIKE, MITOCHONDRIAL-RELATED"/>
    <property type="match status" value="1"/>
</dbReference>
<feature type="binding site" evidence="6">
    <location>
        <begin position="120"/>
        <end position="127"/>
    </location>
    <ligand>
        <name>ATP</name>
        <dbReference type="ChEBI" id="CHEBI:30616"/>
    </ligand>
</feature>
<dbReference type="SMART" id="SM00994">
    <property type="entry name" value="zf-C4_ClpX"/>
    <property type="match status" value="1"/>
</dbReference>
<dbReference type="GO" id="GO:0051301">
    <property type="term" value="P:cell division"/>
    <property type="evidence" value="ECO:0007669"/>
    <property type="project" value="TreeGrafter"/>
</dbReference>
<evidence type="ECO:0000256" key="1">
    <source>
        <dbReference type="ARBA" id="ARBA00022723"/>
    </source>
</evidence>
<reference evidence="9 10" key="1">
    <citation type="journal article" date="2019" name="Proc. Natl. Acad. Sci. U.S.A.">
        <title>Exaggeration and cooption of innate immunity for social defense.</title>
        <authorList>
            <person name="Kutsukake M."/>
            <person name="Moriyama M."/>
            <person name="Shigenobu S."/>
            <person name="Meng X.-Y."/>
            <person name="Nikoh N."/>
            <person name="Noda C."/>
            <person name="Kobayashi S."/>
            <person name="Fukatsu T."/>
        </authorList>
    </citation>
    <scope>NUCLEOTIDE SEQUENCE [LARGE SCALE GENOMIC DNA]</scope>
    <source>
        <strain evidence="9 10">Nmo</strain>
    </source>
</reference>
<dbReference type="SUPFAM" id="SSF57716">
    <property type="entry name" value="Glucocorticoid receptor-like (DNA-binding domain)"/>
    <property type="match status" value="1"/>
</dbReference>
<comment type="subunit">
    <text evidence="6">Component of the ClpX-ClpP complex. Forms a hexameric ring that, in the presence of ATP, binds to fourteen ClpP subunits assembled into a disk-like structure with a central cavity, resembling the structure of eukaryotic proteasomes.</text>
</comment>
<dbReference type="GO" id="GO:0008270">
    <property type="term" value="F:zinc ion binding"/>
    <property type="evidence" value="ECO:0007669"/>
    <property type="project" value="UniProtKB-UniRule"/>
</dbReference>
<dbReference type="Gene3D" id="3.40.50.300">
    <property type="entry name" value="P-loop containing nucleotide triphosphate hydrolases"/>
    <property type="match status" value="1"/>
</dbReference>
<dbReference type="NCBIfam" id="TIGR00382">
    <property type="entry name" value="clpX"/>
    <property type="match status" value="1"/>
</dbReference>
<protein>
    <recommendedName>
        <fullName evidence="6">ATP-dependent Clp protease ATP-binding subunit ClpX</fullName>
    </recommendedName>
</protein>
<dbReference type="InterPro" id="IPR019489">
    <property type="entry name" value="Clp_ATPase_C"/>
</dbReference>
<evidence type="ECO:0000256" key="7">
    <source>
        <dbReference type="PROSITE-ProRule" id="PRU01250"/>
    </source>
</evidence>
<dbReference type="SMART" id="SM01086">
    <property type="entry name" value="ClpB_D2-small"/>
    <property type="match status" value="1"/>
</dbReference>
<dbReference type="InterPro" id="IPR004487">
    <property type="entry name" value="Clp_protease_ATP-bd_su_ClpX"/>
</dbReference>
<dbReference type="Gene3D" id="1.10.8.60">
    <property type="match status" value="1"/>
</dbReference>
<dbReference type="InterPro" id="IPR003593">
    <property type="entry name" value="AAA+_ATPase"/>
</dbReference>
<dbReference type="InterPro" id="IPR050052">
    <property type="entry name" value="ATP-dep_Clp_protease_ClpX"/>
</dbReference>
<sequence length="414" mass="46541">MSNHRINNNILLHCSFCGKNQKEVHKLIAGPTVYICDKCVKLCNDVMKNQLKQSQIVNNHNDCPKPQEIKQHLDNYIIGQEQPKKILSVAIYNHYKKIDYSFSKKNSIELDKSNILLIGPTGSGKTLIAKTLAKIIKVPFVITDATTLTESGYVGEDVENILLKLLQKCNFNIPEAQKGIIYIDEIDKISKKSNNLSITRDVSGEGVQQALLKLIEGTIASVPTQGGRKHPHQEFIQIDTSKILFICSGTFEGINKIISERLEKGTHIGFNAAVKNATVNNSNNRLLNNIEPNDLIKYGLIPEFVGRLPILTPFHTLNEKELIKILKYPKNSLTKQYEKLFQLENVELQFSNNAIKAIAQKTIEKKIGARGLRSIIETILLNTMYDLPSNKNIKKVLINESVINNHTLPVLKNS</sequence>
<keyword evidence="10" id="KW-1185">Reference proteome</keyword>
<dbReference type="FunFam" id="3.40.50.300:FF:000005">
    <property type="entry name" value="ATP-dependent Clp protease ATP-binding subunit ClpX"/>
    <property type="match status" value="1"/>
</dbReference>
<keyword evidence="9" id="KW-0378">Hydrolase</keyword>
<dbReference type="CDD" id="cd19497">
    <property type="entry name" value="RecA-like_ClpX"/>
    <property type="match status" value="1"/>
</dbReference>
<keyword evidence="5 6" id="KW-0143">Chaperone</keyword>
<dbReference type="Pfam" id="PF10431">
    <property type="entry name" value="ClpB_D2-small"/>
    <property type="match status" value="1"/>
</dbReference>
<keyword evidence="9" id="KW-0645">Protease</keyword>
<dbReference type="InterPro" id="IPR003959">
    <property type="entry name" value="ATPase_AAA_core"/>
</dbReference>
<feature type="binding site" evidence="6 7">
    <location>
        <position position="39"/>
    </location>
    <ligand>
        <name>Zn(2+)</name>
        <dbReference type="ChEBI" id="CHEBI:29105"/>
    </ligand>
</feature>
<dbReference type="HAMAP" id="MF_00175">
    <property type="entry name" value="ClpX"/>
    <property type="match status" value="1"/>
</dbReference>
<organism evidence="9 10">
    <name type="scientific">Buchnera aphidicola</name>
    <name type="common">Nipponaphis monzeni</name>
    <dbReference type="NCBI Taxonomy" id="2495405"/>
    <lineage>
        <taxon>Bacteria</taxon>
        <taxon>Pseudomonadati</taxon>
        <taxon>Pseudomonadota</taxon>
        <taxon>Gammaproteobacteria</taxon>
        <taxon>Enterobacterales</taxon>
        <taxon>Erwiniaceae</taxon>
        <taxon>Buchnera</taxon>
    </lineage>
</organism>
<comment type="function">
    <text evidence="6">ATP-dependent specificity component of the Clp protease. It directs the protease to specific substrates. Can perform chaperone functions in the absence of ClpP.</text>
</comment>
<evidence type="ECO:0000256" key="3">
    <source>
        <dbReference type="ARBA" id="ARBA00022833"/>
    </source>
</evidence>
<dbReference type="InterPro" id="IPR038366">
    <property type="entry name" value="Znf_CppX_C4_sf"/>
</dbReference>
<keyword evidence="3 6" id="KW-0862">Zinc</keyword>
<dbReference type="SUPFAM" id="SSF52540">
    <property type="entry name" value="P-loop containing nucleoside triphosphate hydrolases"/>
    <property type="match status" value="1"/>
</dbReference>
<dbReference type="InterPro" id="IPR059188">
    <property type="entry name" value="Znf_CLPX-like"/>
</dbReference>
<accession>A0A455TAL3</accession>
<comment type="similarity">
    <text evidence="6 7">Belongs to the ClpX chaperone family.</text>
</comment>
<feature type="binding site" evidence="6 7">
    <location>
        <position position="14"/>
    </location>
    <ligand>
        <name>Zn(2+)</name>
        <dbReference type="ChEBI" id="CHEBI:29105"/>
    </ligand>
</feature>
<dbReference type="GO" id="GO:0009376">
    <property type="term" value="C:HslUV protease complex"/>
    <property type="evidence" value="ECO:0007669"/>
    <property type="project" value="TreeGrafter"/>
</dbReference>
<feature type="binding site" evidence="6 7">
    <location>
        <position position="17"/>
    </location>
    <ligand>
        <name>Zn(2+)</name>
        <dbReference type="ChEBI" id="CHEBI:29105"/>
    </ligand>
</feature>
<feature type="binding site" evidence="6 7">
    <location>
        <position position="36"/>
    </location>
    <ligand>
        <name>Zn(2+)</name>
        <dbReference type="ChEBI" id="CHEBI:29105"/>
    </ligand>
</feature>
<dbReference type="GO" id="GO:0016887">
    <property type="term" value="F:ATP hydrolysis activity"/>
    <property type="evidence" value="ECO:0007669"/>
    <property type="project" value="InterPro"/>
</dbReference>
<evidence type="ECO:0000313" key="9">
    <source>
        <dbReference type="EMBL" id="BBI01362.1"/>
    </source>
</evidence>
<dbReference type="Proteomes" id="UP000317544">
    <property type="component" value="Chromosome"/>
</dbReference>
<dbReference type="GO" id="GO:0051082">
    <property type="term" value="F:unfolded protein binding"/>
    <property type="evidence" value="ECO:0007669"/>
    <property type="project" value="UniProtKB-UniRule"/>
</dbReference>
<evidence type="ECO:0000259" key="8">
    <source>
        <dbReference type="PROSITE" id="PS51902"/>
    </source>
</evidence>
<dbReference type="PANTHER" id="PTHR48102:SF7">
    <property type="entry name" value="ATP-DEPENDENT CLP PROTEASE ATP-BINDING SUBUNIT CLPX-LIKE, MITOCHONDRIAL"/>
    <property type="match status" value="1"/>
</dbReference>
<dbReference type="Pfam" id="PF06689">
    <property type="entry name" value="zf-C4_ClpX"/>
    <property type="match status" value="1"/>
</dbReference>
<feature type="domain" description="ClpX-type ZB" evidence="8">
    <location>
        <begin position="1"/>
        <end position="55"/>
    </location>
</feature>
<dbReference type="GO" id="GO:0140662">
    <property type="term" value="F:ATP-dependent protein folding chaperone"/>
    <property type="evidence" value="ECO:0007669"/>
    <property type="project" value="InterPro"/>
</dbReference>
<evidence type="ECO:0000313" key="10">
    <source>
        <dbReference type="Proteomes" id="UP000317544"/>
    </source>
</evidence>
<dbReference type="Pfam" id="PF07724">
    <property type="entry name" value="AAA_2"/>
    <property type="match status" value="1"/>
</dbReference>
<dbReference type="SMART" id="SM00382">
    <property type="entry name" value="AAA"/>
    <property type="match status" value="1"/>
</dbReference>
<dbReference type="EMBL" id="AP019379">
    <property type="protein sequence ID" value="BBI01362.1"/>
    <property type="molecule type" value="Genomic_DNA"/>
</dbReference>
<evidence type="ECO:0000256" key="5">
    <source>
        <dbReference type="ARBA" id="ARBA00023186"/>
    </source>
</evidence>
<dbReference type="GO" id="GO:0008233">
    <property type="term" value="F:peptidase activity"/>
    <property type="evidence" value="ECO:0007669"/>
    <property type="project" value="UniProtKB-KW"/>
</dbReference>
<dbReference type="NCBIfam" id="NF003745">
    <property type="entry name" value="PRK05342.1"/>
    <property type="match status" value="1"/>
</dbReference>
<keyword evidence="2 6" id="KW-0547">Nucleotide-binding</keyword>
<gene>
    <name evidence="6 9" type="primary">clpX</name>
    <name evidence="9" type="ORF">BUCNMO_360</name>
</gene>